<evidence type="ECO:0000313" key="2">
    <source>
        <dbReference type="EMBL" id="MBB4537439.1"/>
    </source>
</evidence>
<feature type="domain" description="CREG-like beta-barrel" evidence="1">
    <location>
        <begin position="68"/>
        <end position="213"/>
    </location>
</feature>
<protein>
    <recommendedName>
        <fullName evidence="1">CREG-like beta-barrel domain-containing protein</fullName>
    </recommendedName>
</protein>
<dbReference type="EMBL" id="JACIID010000009">
    <property type="protein sequence ID" value="MBB4537439.1"/>
    <property type="molecule type" value="Genomic_DNA"/>
</dbReference>
<dbReference type="Gene3D" id="2.30.110.10">
    <property type="entry name" value="Electron Transport, Fmn-binding Protein, Chain A"/>
    <property type="match status" value="1"/>
</dbReference>
<dbReference type="Pfam" id="PF13883">
    <property type="entry name" value="CREG_beta-barrel"/>
    <property type="match status" value="1"/>
</dbReference>
<proteinExistence type="predicted"/>
<dbReference type="InterPro" id="IPR055343">
    <property type="entry name" value="CREG_beta-barrel"/>
</dbReference>
<sequence>MSISSTCSPASRAASASWKTARSSAPSRPRISSPALHAIAARRTLDVLKPLCHKAVMKDQPSPIRETDDEARKLARVLLRSARHAAIAVLDPETGFPFASRVLLATDIDGTPVILVSRLSAHTKALAKDPRASLLTGEPGKGDPLAHGRLTTQCVAEPVEHGHRFHERIRTRFLDRHPKAKLYIDFPDFLFFRLKPERASLNGGFGRAYHLDGSDLVIQSPANEAIAAKAAETVRDLVERHPDVAAILAMRLNAPESASWRICGIDPAGFEIISGDFLVRYEFETLAADSDHICSNISKIAYSIP</sequence>
<name>A0A7W7EG96_RHIET</name>
<dbReference type="PANTHER" id="PTHR13343">
    <property type="entry name" value="CREG1 PROTEIN"/>
    <property type="match status" value="1"/>
</dbReference>
<dbReference type="SUPFAM" id="SSF50475">
    <property type="entry name" value="FMN-binding split barrel"/>
    <property type="match status" value="1"/>
</dbReference>
<gene>
    <name evidence="2" type="ORF">GGE57_004205</name>
</gene>
<dbReference type="GO" id="GO:0005737">
    <property type="term" value="C:cytoplasm"/>
    <property type="evidence" value="ECO:0007669"/>
    <property type="project" value="UniProtKB-ARBA"/>
</dbReference>
<evidence type="ECO:0000259" key="1">
    <source>
        <dbReference type="Pfam" id="PF13883"/>
    </source>
</evidence>
<dbReference type="InterPro" id="IPR012349">
    <property type="entry name" value="Split_barrel_FMN-bd"/>
</dbReference>
<dbReference type="InterPro" id="IPR037119">
    <property type="entry name" value="Haem_oxidase_HugZ-like_sf"/>
</dbReference>
<comment type="caution">
    <text evidence="2">The sequence shown here is derived from an EMBL/GenBank/DDBJ whole genome shotgun (WGS) entry which is preliminary data.</text>
</comment>
<dbReference type="Gene3D" id="3.20.180.10">
    <property type="entry name" value="PNP-oxidase-like"/>
    <property type="match status" value="1"/>
</dbReference>
<dbReference type="Proteomes" id="UP000523431">
    <property type="component" value="Unassembled WGS sequence"/>
</dbReference>
<reference evidence="2 3" key="1">
    <citation type="submission" date="2020-08" db="EMBL/GenBank/DDBJ databases">
        <title>Genomic Encyclopedia of Type Strains, Phase IV (KMG-V): Genome sequencing to study the core and pangenomes of soil and plant-associated prokaryotes.</title>
        <authorList>
            <person name="Whitman W."/>
        </authorList>
    </citation>
    <scope>NUCLEOTIDE SEQUENCE [LARGE SCALE GENOMIC DNA]</scope>
    <source>
        <strain evidence="2 3">SEMIA 489</strain>
    </source>
</reference>
<accession>A0A7W7EG96</accession>
<organism evidence="2 3">
    <name type="scientific">Rhizobium etli</name>
    <dbReference type="NCBI Taxonomy" id="29449"/>
    <lineage>
        <taxon>Bacteria</taxon>
        <taxon>Pseudomonadati</taxon>
        <taxon>Pseudomonadota</taxon>
        <taxon>Alphaproteobacteria</taxon>
        <taxon>Hyphomicrobiales</taxon>
        <taxon>Rhizobiaceae</taxon>
        <taxon>Rhizobium/Agrobacterium group</taxon>
        <taxon>Rhizobium</taxon>
    </lineage>
</organism>
<evidence type="ECO:0000313" key="3">
    <source>
        <dbReference type="Proteomes" id="UP000523431"/>
    </source>
</evidence>
<dbReference type="PANTHER" id="PTHR13343:SF17">
    <property type="entry name" value="CELLULAR REPRESSOR OF E1A-STIMULATED GENES, ISOFORM A"/>
    <property type="match status" value="1"/>
</dbReference>
<dbReference type="AlphaFoldDB" id="A0A7W7EG96"/>